<evidence type="ECO:0000313" key="1">
    <source>
        <dbReference type="EMBL" id="KAK1866578.1"/>
    </source>
</evidence>
<proteinExistence type="predicted"/>
<organism evidence="1 2">
    <name type="scientific">Pyropia yezoensis</name>
    <name type="common">Susabi-nori</name>
    <name type="synonym">Porphyra yezoensis</name>
    <dbReference type="NCBI Taxonomy" id="2788"/>
    <lineage>
        <taxon>Eukaryota</taxon>
        <taxon>Rhodophyta</taxon>
        <taxon>Bangiophyceae</taxon>
        <taxon>Bangiales</taxon>
        <taxon>Bangiaceae</taxon>
        <taxon>Pyropia</taxon>
    </lineage>
</organism>
<reference evidence="1" key="1">
    <citation type="submission" date="2019-11" db="EMBL/GenBank/DDBJ databases">
        <title>Nori genome reveals adaptations in red seaweeds to the harsh intertidal environment.</title>
        <authorList>
            <person name="Wang D."/>
            <person name="Mao Y."/>
        </authorList>
    </citation>
    <scope>NUCLEOTIDE SEQUENCE</scope>
    <source>
        <tissue evidence="1">Gametophyte</tissue>
    </source>
</reference>
<accession>A0ACC3C9M2</accession>
<sequence>MAHPGAYRADAARLTGGVPVPHRDSLNDRAEGSALEAAWQATCVLWADAYGPRLVDLHEAPPGVASPLQTPAWHAAAFVYARALTAAVRLSDRDAAALVLWELCGEEVRAWAGERVYILRVEGEDVAALVSGWVGFSAPRRGTPGTPGQLATDNSAAVAGIRGIMGSHGTPGWLALRLIPLRPAAQRGAAVRVRVDTHSLKPPAVVEVPLHWVYPDQPWAPKPTQPWAPTACLRAHPPTRR</sequence>
<gene>
    <name evidence="1" type="ORF">I4F81_009094</name>
</gene>
<dbReference type="Proteomes" id="UP000798662">
    <property type="component" value="Chromosome 2"/>
</dbReference>
<protein>
    <submittedName>
        <fullName evidence="1">Uncharacterized protein</fullName>
    </submittedName>
</protein>
<dbReference type="EMBL" id="CM020619">
    <property type="protein sequence ID" value="KAK1866578.1"/>
    <property type="molecule type" value="Genomic_DNA"/>
</dbReference>
<keyword evidence="2" id="KW-1185">Reference proteome</keyword>
<name>A0ACC3C9M2_PYRYE</name>
<comment type="caution">
    <text evidence="1">The sequence shown here is derived from an EMBL/GenBank/DDBJ whole genome shotgun (WGS) entry which is preliminary data.</text>
</comment>
<evidence type="ECO:0000313" key="2">
    <source>
        <dbReference type="Proteomes" id="UP000798662"/>
    </source>
</evidence>